<feature type="transmembrane region" description="Helical" evidence="13">
    <location>
        <begin position="454"/>
        <end position="474"/>
    </location>
</feature>
<feature type="transmembrane region" description="Helical" evidence="13">
    <location>
        <begin position="635"/>
        <end position="655"/>
    </location>
</feature>
<keyword evidence="5" id="KW-0552">Olfaction</keyword>
<evidence type="ECO:0000256" key="2">
    <source>
        <dbReference type="ARBA" id="ARBA00022475"/>
    </source>
</evidence>
<feature type="domain" description="G-protein coupled receptors family 1 profile" evidence="14">
    <location>
        <begin position="1048"/>
        <end position="1269"/>
    </location>
</feature>
<feature type="domain" description="G-protein coupled receptors family 1 profile" evidence="14">
    <location>
        <begin position="1355"/>
        <end position="1601"/>
    </location>
</feature>
<dbReference type="GO" id="GO:0005886">
    <property type="term" value="C:plasma membrane"/>
    <property type="evidence" value="ECO:0007669"/>
    <property type="project" value="UniProtKB-SubCell"/>
</dbReference>
<keyword evidence="6 13" id="KW-1133">Transmembrane helix</keyword>
<dbReference type="SUPFAM" id="SSF81321">
    <property type="entry name" value="Family A G protein-coupled receptor-like"/>
    <property type="match status" value="6"/>
</dbReference>
<dbReference type="GO" id="GO:0004930">
    <property type="term" value="F:G protein-coupled receptor activity"/>
    <property type="evidence" value="ECO:0007669"/>
    <property type="project" value="UniProtKB-KW"/>
</dbReference>
<keyword evidence="10" id="KW-0325">Glycoprotein</keyword>
<feature type="transmembrane region" description="Helical" evidence="13">
    <location>
        <begin position="1586"/>
        <end position="1603"/>
    </location>
</feature>
<dbReference type="InterPro" id="IPR000276">
    <property type="entry name" value="GPCR_Rhodpsn"/>
</dbReference>
<feature type="transmembrane region" description="Helical" evidence="13">
    <location>
        <begin position="796"/>
        <end position="818"/>
    </location>
</feature>
<feature type="transmembrane region" description="Helical" evidence="13">
    <location>
        <begin position="1007"/>
        <end position="1025"/>
    </location>
</feature>
<reference evidence="15" key="1">
    <citation type="submission" date="2022-03" db="EMBL/GenBank/DDBJ databases">
        <authorList>
            <person name="Alioto T."/>
            <person name="Alioto T."/>
            <person name="Gomez Garrido J."/>
        </authorList>
    </citation>
    <scope>NUCLEOTIDE SEQUENCE</scope>
</reference>
<feature type="transmembrane region" description="Helical" evidence="13">
    <location>
        <begin position="1879"/>
        <end position="1901"/>
    </location>
</feature>
<dbReference type="Proteomes" id="UP001295444">
    <property type="component" value="Chromosome 13"/>
</dbReference>
<evidence type="ECO:0000313" key="15">
    <source>
        <dbReference type="EMBL" id="CAH2326735.1"/>
    </source>
</evidence>
<feature type="transmembrane region" description="Helical" evidence="13">
    <location>
        <begin position="875"/>
        <end position="897"/>
    </location>
</feature>
<feature type="transmembrane region" description="Helical" evidence="13">
    <location>
        <begin position="174"/>
        <end position="196"/>
    </location>
</feature>
<keyword evidence="7 12" id="KW-0297">G-protein coupled receptor</keyword>
<dbReference type="InterPro" id="IPR017452">
    <property type="entry name" value="GPCR_Rhodpsn_7TM"/>
</dbReference>
<organism evidence="15 16">
    <name type="scientific">Pelobates cultripes</name>
    <name type="common">Western spadefoot toad</name>
    <dbReference type="NCBI Taxonomy" id="61616"/>
    <lineage>
        <taxon>Eukaryota</taxon>
        <taxon>Metazoa</taxon>
        <taxon>Chordata</taxon>
        <taxon>Craniata</taxon>
        <taxon>Vertebrata</taxon>
        <taxon>Euteleostomi</taxon>
        <taxon>Amphibia</taxon>
        <taxon>Batrachia</taxon>
        <taxon>Anura</taxon>
        <taxon>Pelobatoidea</taxon>
        <taxon>Pelobatidae</taxon>
        <taxon>Pelobates</taxon>
    </lineage>
</organism>
<feature type="transmembrane region" description="Helical" evidence="13">
    <location>
        <begin position="1940"/>
        <end position="1964"/>
    </location>
</feature>
<feature type="transmembrane region" description="Helical" evidence="13">
    <location>
        <begin position="315"/>
        <end position="340"/>
    </location>
</feature>
<feature type="transmembrane region" description="Helical" evidence="13">
    <location>
        <begin position="1799"/>
        <end position="1820"/>
    </location>
</feature>
<feature type="transmembrane region" description="Helical" evidence="13">
    <location>
        <begin position="1516"/>
        <end position="1539"/>
    </location>
</feature>
<dbReference type="PRINTS" id="PR00237">
    <property type="entry name" value="GPCRRHODOPSN"/>
</dbReference>
<feature type="transmembrane region" description="Helical" evidence="13">
    <location>
        <begin position="1224"/>
        <end position="1242"/>
    </location>
</feature>
<feature type="transmembrane region" description="Helical" evidence="13">
    <location>
        <begin position="977"/>
        <end position="995"/>
    </location>
</feature>
<dbReference type="Pfam" id="PF00001">
    <property type="entry name" value="7tm_1"/>
    <property type="match status" value="1"/>
</dbReference>
<dbReference type="PROSITE" id="PS50262">
    <property type="entry name" value="G_PROTEIN_RECEP_F1_2"/>
    <property type="match status" value="6"/>
</dbReference>
<feature type="transmembrane region" description="Helical" evidence="13">
    <location>
        <begin position="1179"/>
        <end position="1204"/>
    </location>
</feature>
<dbReference type="FunFam" id="1.20.1070.10:FF:000001">
    <property type="entry name" value="Olfactory receptor"/>
    <property type="match status" value="1"/>
</dbReference>
<evidence type="ECO:0000256" key="9">
    <source>
        <dbReference type="ARBA" id="ARBA00023170"/>
    </source>
</evidence>
<evidence type="ECO:0000256" key="11">
    <source>
        <dbReference type="ARBA" id="ARBA00023224"/>
    </source>
</evidence>
<feature type="transmembrane region" description="Helical" evidence="13">
    <location>
        <begin position="139"/>
        <end position="162"/>
    </location>
</feature>
<evidence type="ECO:0000256" key="7">
    <source>
        <dbReference type="ARBA" id="ARBA00023040"/>
    </source>
</evidence>
<feature type="transmembrane region" description="Helical" evidence="13">
    <location>
        <begin position="536"/>
        <end position="554"/>
    </location>
</feature>
<sequence length="2057" mass="229834">MSLTPTSPCTNILSASIADSLHNCCHPVPMGLPCYTNLQQTVTQRGNPPPPPLQSFPRFLPGPSSPEAQVPHSGAHVHRGDPFKDPKLTKALEIQSILEISLTGLNDLRAYPIQMERANKTTVNEFILLAFSQFNQFQILLFLVLLPVYLTCVIGNITIVFLTKVEPSLHSPMYFFISVFSTLEILFVSVTVPNLLENLIGINNKISFTGCFTQLYAINSLGTTECYLLAVMAYDRELAINNPLRYGALTSQAFCIMMATTPWLGGFVITLPPTILTADLEFCGQNTINHFLCDFSPLQNIASSNPSLSNMATSIGSIFASIIPFFVILGFYIHIIIIILRIKTVDGKQKAFSTCSSHIIVAGLFYGTAIMVYVRPKGSQYDKFLALMYMIVTPVLNPFIYTLRNKNIRRTLDDLQSVSPAVQLGGLAALQLVGTSLLQVNCFILLGITDVPQLQTLLFITFLIFYIFSFVGNLRNTSIVSVVIMDSKLHTPMYFFLGNLSFLDIFYSTVTVPKMLAGLVMEDKVISFQGCITQLYFYHFLGSTEALLLTSMSYDRYVAICNPLHYYVLMGKAVCIQLALGCWLIGLLYSLTQTILISLLPFCNDNKVTHFHCDIKPLLKLACKDTHLHEKLVSIIFALVAVSTFFLILISYIFIGSHLSTIKSTQDRLKAFSTCTSHLTIVCLYIGTAMCTYLGPTTQNSLEKDRLGAILVTVITPALNPLIYTLRNKEVKRAPSQIVLWRHGTARHGTPGPWSQGETHRGCRVVLLAYTLCVLGNMTIIYLVKLDPLLHSPMYLFISTFAVLDIGFITVTVPKMLANLIAVDNRISFVGCFTQLHAFDSFGVAECYLLIIMAFDRDLAINNPLRYPTIMTRTLCIELSVLSWVISFSISCVLIVATVTLEFCGPNEINHFFCDLPPLQNLACSSSFISKVLTMACAVLNIIFPFSIIMSFYIHIINTVLKIKGSEGQKKAFSTCSSHLIVALMFFGTALIVYINVKGNQYDKYLALLYTVLTPLLNPFIYSLRNRDVKEAYPNHLVLLAYTLCVLGNMTIISLVKLDPLLHSPMYLFISTFAVLDIGFVTVTVPKLLINLIAANNSISFLGCFVQMFVYDALGATECYILLVMAFDRDLAINNPLRYPTIMTRTICIELAVLPWITGLFIACVLMNLACSSSFISKVLTMAAAVLNIIFPFSIIMSFYIHIINTVLKIKGSEGQKKAFSTCSSHLIVALMFFGTALIVYINAKGNQYDKYLALLYTVLTPLLNPFIYTFRNRDVKEAIKKLIYQGGFGQPDMLRSFSKYKAHAYYPLCKYIRGNNVNRTKVNEFILAAFSSFHRFQVLLFIVVLFAYIVCIMGNSATVTLVISTSSLQTPMYFFISTFSALEIIFVTVTIPKLLANLIGVDRKISFNGCFAQLFAFNALGVTECYLLAVMGFDRDLAINNPLHYTAITTKGFCIKLAICPWIAGFTIALVPTVFTANLEFCGPNMVNHFFCDLAPLQNLTCSDPFISNVATSSAAVMATVVPFIAVIGCYVDIIIAISKIKSAGGKKKAFSTCSSHLIVTSMFFGSAIVVYVNPEGSQYDKFLALVYTVFIPLLNPFIYTLRNKDLPVLLIKMIRIMTNRWVGSSMNGGRMESGIVVLSLITEKPHSWRVKCLSRGILYVLRLRLMSQWPDLTPDGAVLPDIWGTIMHRISPIPEGYKTVVTSVLNPFIYTFRKKDVFKMVLAIKRAGIREDEDELPDRVRQQPTMNEFILLAFSDIPHLRFLLFSVILLLYIVSIMGNTSTIVLVRVEPSLHTPMYFFISVFALLEIMFVSVTIPKLLENLIAAKRIISFTGCFSQLFIYLALGIIECLMLTVMVFDRHLAIHSPLRYSTIMSRSLCIELTILQWMIGLAASAILIFFTARLKFCASNVINHFFCDLAPLQKLSCINPFLSVLATTLVTVFLVVVSFLIILGVYAHIIYIISKIKTSEGKWKAFSTCSSHLIVVCMFYSTAITVYISPQGRQNDKFLALIYNIITPMVNPFIYTFRNREIKTVLTKSIRRLNKSIHVKAKTLLE</sequence>
<comment type="similarity">
    <text evidence="12">Belongs to the G-protein coupled receptor 1 family.</text>
</comment>
<feature type="transmembrane region" description="Helical" evidence="13">
    <location>
        <begin position="1840"/>
        <end position="1859"/>
    </location>
</feature>
<dbReference type="InterPro" id="IPR000725">
    <property type="entry name" value="Olfact_rcpt"/>
</dbReference>
<dbReference type="Gene3D" id="1.20.1070.10">
    <property type="entry name" value="Rhodopsin 7-helix transmembrane proteins"/>
    <property type="match status" value="6"/>
</dbReference>
<protein>
    <submittedName>
        <fullName evidence="15">OR2H2, partial</fullName>
    </submittedName>
</protein>
<keyword evidence="8 13" id="KW-0472">Membrane</keyword>
<feature type="transmembrane region" description="Helical" evidence="13">
    <location>
        <begin position="1143"/>
        <end position="1167"/>
    </location>
</feature>
<feature type="domain" description="G-protein coupled receptors family 1 profile" evidence="14">
    <location>
        <begin position="475"/>
        <end position="724"/>
    </location>
</feature>
<feature type="transmembrane region" description="Helical" evidence="13">
    <location>
        <begin position="1037"/>
        <end position="1056"/>
    </location>
</feature>
<evidence type="ECO:0000256" key="3">
    <source>
        <dbReference type="ARBA" id="ARBA00022606"/>
    </source>
</evidence>
<dbReference type="GO" id="GO:0004984">
    <property type="term" value="F:olfactory receptor activity"/>
    <property type="evidence" value="ECO:0007669"/>
    <property type="project" value="InterPro"/>
</dbReference>
<evidence type="ECO:0000256" key="10">
    <source>
        <dbReference type="ARBA" id="ARBA00023180"/>
    </source>
</evidence>
<comment type="subcellular location">
    <subcellularLocation>
        <location evidence="1">Cell membrane</location>
        <topology evidence="1">Multi-pass membrane protein</topology>
    </subcellularLocation>
</comment>
<name>A0AAD1TGG3_PELCU</name>
<evidence type="ECO:0000256" key="5">
    <source>
        <dbReference type="ARBA" id="ARBA00022725"/>
    </source>
</evidence>
<keyword evidence="11 12" id="KW-0807">Transducer</keyword>
<dbReference type="FunFam" id="1.20.1070.10:FF:000010">
    <property type="entry name" value="Olfactory receptor"/>
    <property type="match status" value="4"/>
</dbReference>
<feature type="transmembrane region" description="Helical" evidence="13">
    <location>
        <begin position="1976"/>
        <end position="1999"/>
    </location>
</feature>
<feature type="transmembrane region" description="Helical" evidence="13">
    <location>
        <begin position="1373"/>
        <end position="1392"/>
    </location>
</feature>
<dbReference type="PROSITE" id="PS00237">
    <property type="entry name" value="G_PROTEIN_RECEP_F1_1"/>
    <property type="match status" value="1"/>
</dbReference>
<evidence type="ECO:0000256" key="4">
    <source>
        <dbReference type="ARBA" id="ARBA00022692"/>
    </source>
</evidence>
<dbReference type="CDD" id="cd13954">
    <property type="entry name" value="7tmA_OR"/>
    <property type="match status" value="4"/>
</dbReference>
<proteinExistence type="inferred from homology"/>
<feature type="transmembrane region" description="Helical" evidence="13">
    <location>
        <begin position="352"/>
        <end position="374"/>
    </location>
</feature>
<dbReference type="PRINTS" id="PR00245">
    <property type="entry name" value="OLFACTORYR"/>
</dbReference>
<feature type="transmembrane region" description="Helical" evidence="13">
    <location>
        <begin position="1339"/>
        <end position="1364"/>
    </location>
</feature>
<feature type="transmembrane region" description="Helical" evidence="13">
    <location>
        <begin position="1068"/>
        <end position="1089"/>
    </location>
</feature>
<feature type="transmembrane region" description="Helical" evidence="13">
    <location>
        <begin position="1412"/>
        <end position="1434"/>
    </location>
</feature>
<feature type="transmembrane region" description="Helical" evidence="13">
    <location>
        <begin position="765"/>
        <end position="784"/>
    </location>
</feature>
<evidence type="ECO:0000259" key="14">
    <source>
        <dbReference type="PROSITE" id="PS50262"/>
    </source>
</evidence>
<evidence type="ECO:0000256" key="8">
    <source>
        <dbReference type="ARBA" id="ARBA00023136"/>
    </source>
</evidence>
<evidence type="ECO:0000313" key="16">
    <source>
        <dbReference type="Proteomes" id="UP001295444"/>
    </source>
</evidence>
<feature type="transmembrane region" description="Helical" evidence="13">
    <location>
        <begin position="707"/>
        <end position="726"/>
    </location>
</feature>
<feature type="transmembrane region" description="Helical" evidence="13">
    <location>
        <begin position="1551"/>
        <end position="1574"/>
    </location>
</feature>
<feature type="transmembrane region" description="Helical" evidence="13">
    <location>
        <begin position="1454"/>
        <end position="1476"/>
    </location>
</feature>
<dbReference type="EMBL" id="OW240924">
    <property type="protein sequence ID" value="CAH2326735.1"/>
    <property type="molecule type" value="Genomic_DNA"/>
</dbReference>
<evidence type="ECO:0000256" key="1">
    <source>
        <dbReference type="ARBA" id="ARBA00004651"/>
    </source>
</evidence>
<keyword evidence="2" id="KW-1003">Cell membrane</keyword>
<dbReference type="PANTHER" id="PTHR26453">
    <property type="entry name" value="OLFACTORY RECEPTOR"/>
    <property type="match status" value="1"/>
</dbReference>
<dbReference type="Pfam" id="PF13853">
    <property type="entry name" value="7tm_4"/>
    <property type="match status" value="5"/>
</dbReference>
<gene>
    <name evidence="15" type="ORF">PECUL_23A053339</name>
</gene>
<feature type="domain" description="G-protein coupled receptors family 1 profile" evidence="14">
    <location>
        <begin position="776"/>
        <end position="1022"/>
    </location>
</feature>
<feature type="transmembrane region" description="Helical" evidence="13">
    <location>
        <begin position="2011"/>
        <end position="2028"/>
    </location>
</feature>
<feature type="transmembrane region" description="Helical" evidence="13">
    <location>
        <begin position="424"/>
        <end position="448"/>
    </location>
</feature>
<feature type="transmembrane region" description="Helical" evidence="13">
    <location>
        <begin position="932"/>
        <end position="956"/>
    </location>
</feature>
<feature type="domain" description="G-protein coupled receptors family 1 profile" evidence="14">
    <location>
        <begin position="155"/>
        <end position="401"/>
    </location>
</feature>
<evidence type="ECO:0000256" key="13">
    <source>
        <dbReference type="SAM" id="Phobius"/>
    </source>
</evidence>
<accession>A0AAD1TGG3</accession>
<keyword evidence="9 12" id="KW-0675">Receptor</keyword>
<feature type="transmembrane region" description="Helical" evidence="13">
    <location>
        <begin position="1254"/>
        <end position="1271"/>
    </location>
</feature>
<feature type="transmembrane region" description="Helical" evidence="13">
    <location>
        <begin position="494"/>
        <end position="516"/>
    </location>
</feature>
<feature type="transmembrane region" description="Helical" evidence="13">
    <location>
        <begin position="676"/>
        <end position="695"/>
    </location>
</feature>
<feature type="transmembrane region" description="Helical" evidence="13">
    <location>
        <begin position="566"/>
        <end position="591"/>
    </location>
</feature>
<feature type="domain" description="G-protein coupled receptors family 1 profile" evidence="14">
    <location>
        <begin position="1780"/>
        <end position="2026"/>
    </location>
</feature>
<evidence type="ECO:0000256" key="12">
    <source>
        <dbReference type="RuleBase" id="RU000688"/>
    </source>
</evidence>
<feature type="transmembrane region" description="Helical" evidence="13">
    <location>
        <begin position="1764"/>
        <end position="1787"/>
    </location>
</feature>
<feature type="transmembrane region" description="Helical" evidence="13">
    <location>
        <begin position="386"/>
        <end position="403"/>
    </location>
</feature>
<feature type="transmembrane region" description="Helical" evidence="13">
    <location>
        <begin position="1101"/>
        <end position="1123"/>
    </location>
</feature>
<feature type="transmembrane region" description="Helical" evidence="13">
    <location>
        <begin position="246"/>
        <end position="269"/>
    </location>
</feature>
<keyword evidence="3" id="KW-0716">Sensory transduction</keyword>
<keyword evidence="4 12" id="KW-0812">Transmembrane</keyword>
<keyword evidence="16" id="KW-1185">Reference proteome</keyword>
<evidence type="ECO:0000256" key="6">
    <source>
        <dbReference type="ARBA" id="ARBA00022989"/>
    </source>
</evidence>